<comment type="caution">
    <text evidence="7">The sequence shown here is derived from an EMBL/GenBank/DDBJ whole genome shotgun (WGS) entry which is preliminary data.</text>
</comment>
<evidence type="ECO:0000256" key="5">
    <source>
        <dbReference type="SAM" id="MobiDB-lite"/>
    </source>
</evidence>
<reference evidence="7 8" key="1">
    <citation type="submission" date="2019-06" db="EMBL/GenBank/DDBJ databases">
        <title>Whole genome sequence for Rhodospirillaceae sp. R148.</title>
        <authorList>
            <person name="Wang G."/>
        </authorList>
    </citation>
    <scope>NUCLEOTIDE SEQUENCE [LARGE SCALE GENOMIC DNA]</scope>
    <source>
        <strain evidence="7 8">R148</strain>
    </source>
</reference>
<feature type="region of interest" description="Disordered" evidence="5">
    <location>
        <begin position="1"/>
        <end position="26"/>
    </location>
</feature>
<dbReference type="Gene3D" id="3.90.1590.10">
    <property type="entry name" value="glutathione-dependent formaldehyde- activating enzyme (gfa)"/>
    <property type="match status" value="1"/>
</dbReference>
<dbReference type="OrthoDB" id="9807246at2"/>
<proteinExistence type="inferred from homology"/>
<keyword evidence="4" id="KW-0456">Lyase</keyword>
<accession>A0A545TXU2</accession>
<organism evidence="7 8">
    <name type="scientific">Denitrobaculum tricleocarpae</name>
    <dbReference type="NCBI Taxonomy" id="2591009"/>
    <lineage>
        <taxon>Bacteria</taxon>
        <taxon>Pseudomonadati</taxon>
        <taxon>Pseudomonadota</taxon>
        <taxon>Alphaproteobacteria</taxon>
        <taxon>Rhodospirillales</taxon>
        <taxon>Rhodospirillaceae</taxon>
        <taxon>Denitrobaculum</taxon>
    </lineage>
</organism>
<dbReference type="PANTHER" id="PTHR33337:SF40">
    <property type="entry name" value="CENP-V_GFA DOMAIN-CONTAINING PROTEIN-RELATED"/>
    <property type="match status" value="1"/>
</dbReference>
<evidence type="ECO:0000313" key="8">
    <source>
        <dbReference type="Proteomes" id="UP000315252"/>
    </source>
</evidence>
<evidence type="ECO:0000259" key="6">
    <source>
        <dbReference type="PROSITE" id="PS51891"/>
    </source>
</evidence>
<dbReference type="InterPro" id="IPR011057">
    <property type="entry name" value="Mss4-like_sf"/>
</dbReference>
<dbReference type="PANTHER" id="PTHR33337">
    <property type="entry name" value="GFA DOMAIN-CONTAINING PROTEIN"/>
    <property type="match status" value="1"/>
</dbReference>
<dbReference type="SUPFAM" id="SSF51316">
    <property type="entry name" value="Mss4-like"/>
    <property type="match status" value="1"/>
</dbReference>
<dbReference type="EMBL" id="VHSH01000002">
    <property type="protein sequence ID" value="TQV82045.1"/>
    <property type="molecule type" value="Genomic_DNA"/>
</dbReference>
<keyword evidence="3" id="KW-0862">Zinc</keyword>
<evidence type="ECO:0000256" key="3">
    <source>
        <dbReference type="ARBA" id="ARBA00022833"/>
    </source>
</evidence>
<feature type="domain" description="CENP-V/GFA" evidence="6">
    <location>
        <begin position="54"/>
        <end position="169"/>
    </location>
</feature>
<evidence type="ECO:0000313" key="7">
    <source>
        <dbReference type="EMBL" id="TQV82045.1"/>
    </source>
</evidence>
<gene>
    <name evidence="7" type="ORF">FKG95_07370</name>
</gene>
<dbReference type="AlphaFoldDB" id="A0A545TXU2"/>
<dbReference type="GO" id="GO:0016846">
    <property type="term" value="F:carbon-sulfur lyase activity"/>
    <property type="evidence" value="ECO:0007669"/>
    <property type="project" value="InterPro"/>
</dbReference>
<comment type="similarity">
    <text evidence="1">Belongs to the Gfa family.</text>
</comment>
<keyword evidence="8" id="KW-1185">Reference proteome</keyword>
<dbReference type="Pfam" id="PF04828">
    <property type="entry name" value="GFA"/>
    <property type="match status" value="1"/>
</dbReference>
<keyword evidence="2" id="KW-0479">Metal-binding</keyword>
<evidence type="ECO:0000256" key="1">
    <source>
        <dbReference type="ARBA" id="ARBA00005495"/>
    </source>
</evidence>
<dbReference type="PROSITE" id="PS51891">
    <property type="entry name" value="CENP_V_GFA"/>
    <property type="match status" value="1"/>
</dbReference>
<evidence type="ECO:0000256" key="2">
    <source>
        <dbReference type="ARBA" id="ARBA00022723"/>
    </source>
</evidence>
<dbReference type="GO" id="GO:0046872">
    <property type="term" value="F:metal ion binding"/>
    <property type="evidence" value="ECO:0007669"/>
    <property type="project" value="UniProtKB-KW"/>
</dbReference>
<evidence type="ECO:0000256" key="4">
    <source>
        <dbReference type="ARBA" id="ARBA00023239"/>
    </source>
</evidence>
<dbReference type="Proteomes" id="UP000315252">
    <property type="component" value="Unassembled WGS sequence"/>
</dbReference>
<name>A0A545TXU2_9PROT</name>
<sequence>MSAAKPLRPAQLSPSNNNHRSNRRPCVPCPLRHNSCWRSGGTTGRSAMATDQQRSGGCLCNAVRFEIAVPEAVFSICHCGMCRKWSAGPLMAVQCPGAPIFTNQEGLAWYQGTDWAQRGFCARCGSSLFWRLAETPDAMTIVSAESFDSADDLKLGRHIYVDAQPERYDFGDDRPRVTEAELLAELGIAPGGK</sequence>
<protein>
    <submittedName>
        <fullName evidence="7">GFA family protein</fullName>
    </submittedName>
</protein>
<dbReference type="InterPro" id="IPR006913">
    <property type="entry name" value="CENP-V/GFA"/>
</dbReference>